<evidence type="ECO:0000313" key="3">
    <source>
        <dbReference type="Proteomes" id="UP000717996"/>
    </source>
</evidence>
<dbReference type="EMBL" id="JAANIT010000041">
    <property type="protein sequence ID" value="KAG1553343.1"/>
    <property type="molecule type" value="Genomic_DNA"/>
</dbReference>
<feature type="region of interest" description="Disordered" evidence="1">
    <location>
        <begin position="153"/>
        <end position="203"/>
    </location>
</feature>
<dbReference type="Proteomes" id="UP000717996">
    <property type="component" value="Unassembled WGS sequence"/>
</dbReference>
<evidence type="ECO:0000313" key="2">
    <source>
        <dbReference type="EMBL" id="KAG1553343.1"/>
    </source>
</evidence>
<protein>
    <submittedName>
        <fullName evidence="2">Uncharacterized protein</fullName>
    </submittedName>
</protein>
<feature type="compositionally biased region" description="Acidic residues" evidence="1">
    <location>
        <begin position="160"/>
        <end position="183"/>
    </location>
</feature>
<evidence type="ECO:0000256" key="1">
    <source>
        <dbReference type="SAM" id="MobiDB-lite"/>
    </source>
</evidence>
<proteinExistence type="predicted"/>
<name>A0A9P7CH70_RHIOR</name>
<accession>A0A9P7CH70</accession>
<feature type="compositionally biased region" description="Basic and acidic residues" evidence="1">
    <location>
        <begin position="192"/>
        <end position="203"/>
    </location>
</feature>
<reference evidence="2" key="1">
    <citation type="journal article" date="2020" name="Microb. Genom.">
        <title>Genetic diversity of clinical and environmental Mucorales isolates obtained from an investigation of mucormycosis cases among solid organ transplant recipients.</title>
        <authorList>
            <person name="Nguyen M.H."/>
            <person name="Kaul D."/>
            <person name="Muto C."/>
            <person name="Cheng S.J."/>
            <person name="Richter R.A."/>
            <person name="Bruno V.M."/>
            <person name="Liu G."/>
            <person name="Beyhan S."/>
            <person name="Sundermann A.J."/>
            <person name="Mounaud S."/>
            <person name="Pasculle A.W."/>
            <person name="Nierman W.C."/>
            <person name="Driscoll E."/>
            <person name="Cumbie R."/>
            <person name="Clancy C.J."/>
            <person name="Dupont C.L."/>
        </authorList>
    </citation>
    <scope>NUCLEOTIDE SEQUENCE</scope>
    <source>
        <strain evidence="2">GL16</strain>
    </source>
</reference>
<gene>
    <name evidence="2" type="ORF">G6F51_000659</name>
</gene>
<sequence length="203" mass="23647">MIDIDSNNNKQPLLYTEIQVLELPQHLKNEEQAVAQRAREERYLPHYKREVSKYYNEEWTMAENINKSFLLNLKAVTTDTTQVVNCKRLAIHSWAQVRQLDEDTKSYATKTLEIPQSIRHLETRESTSKREDFIPDFVETTIKQLFNWEACEQQPVTAPQEEEEEDGTVIMEEDIASQVDDDVGSSPPDNNRNNEKFQDGLVS</sequence>
<organism evidence="2 3">
    <name type="scientific">Rhizopus oryzae</name>
    <name type="common">Mucormycosis agent</name>
    <name type="synonym">Rhizopus arrhizus var. delemar</name>
    <dbReference type="NCBI Taxonomy" id="64495"/>
    <lineage>
        <taxon>Eukaryota</taxon>
        <taxon>Fungi</taxon>
        <taxon>Fungi incertae sedis</taxon>
        <taxon>Mucoromycota</taxon>
        <taxon>Mucoromycotina</taxon>
        <taxon>Mucoromycetes</taxon>
        <taxon>Mucorales</taxon>
        <taxon>Mucorineae</taxon>
        <taxon>Rhizopodaceae</taxon>
        <taxon>Rhizopus</taxon>
    </lineage>
</organism>
<dbReference type="AlphaFoldDB" id="A0A9P7CH70"/>
<comment type="caution">
    <text evidence="2">The sequence shown here is derived from an EMBL/GenBank/DDBJ whole genome shotgun (WGS) entry which is preliminary data.</text>
</comment>